<evidence type="ECO:0000313" key="3">
    <source>
        <dbReference type="Proteomes" id="UP000245464"/>
    </source>
</evidence>
<feature type="region of interest" description="Disordered" evidence="1">
    <location>
        <begin position="49"/>
        <end position="80"/>
    </location>
</feature>
<feature type="region of interest" description="Disordered" evidence="1">
    <location>
        <begin position="107"/>
        <end position="131"/>
    </location>
</feature>
<dbReference type="KEGG" id="ptrr:90958429"/>
<dbReference type="RefSeq" id="XP_065958579.1">
    <property type="nucleotide sequence ID" value="XM_066110398.1"/>
</dbReference>
<organism evidence="2 3">
    <name type="scientific">Pyrenophora tritici-repentis</name>
    <dbReference type="NCBI Taxonomy" id="45151"/>
    <lineage>
        <taxon>Eukaryota</taxon>
        <taxon>Fungi</taxon>
        <taxon>Dikarya</taxon>
        <taxon>Ascomycota</taxon>
        <taxon>Pezizomycotina</taxon>
        <taxon>Dothideomycetes</taxon>
        <taxon>Pleosporomycetidae</taxon>
        <taxon>Pleosporales</taxon>
        <taxon>Pleosporineae</taxon>
        <taxon>Pleosporaceae</taxon>
        <taxon>Pyrenophora</taxon>
    </lineage>
</organism>
<dbReference type="EMBL" id="NQIK02000041">
    <property type="protein sequence ID" value="KAF7564123.1"/>
    <property type="molecule type" value="Genomic_DNA"/>
</dbReference>
<dbReference type="GeneID" id="90958429"/>
<feature type="compositionally biased region" description="Low complexity" evidence="1">
    <location>
        <begin position="49"/>
        <end position="60"/>
    </location>
</feature>
<dbReference type="AlphaFoldDB" id="A0A834RG76"/>
<dbReference type="Proteomes" id="UP000245464">
    <property type="component" value="Unassembled WGS sequence"/>
</dbReference>
<evidence type="ECO:0000256" key="1">
    <source>
        <dbReference type="SAM" id="MobiDB-lite"/>
    </source>
</evidence>
<name>A0A834RG76_9PLEO</name>
<accession>A0A834RG76</accession>
<proteinExistence type="predicted"/>
<protein>
    <submittedName>
        <fullName evidence="2">Uncharacterized protein</fullName>
    </submittedName>
</protein>
<evidence type="ECO:0000313" key="2">
    <source>
        <dbReference type="EMBL" id="KAF7564123.1"/>
    </source>
</evidence>
<feature type="compositionally biased region" description="Basic and acidic residues" evidence="1">
    <location>
        <begin position="61"/>
        <end position="71"/>
    </location>
</feature>
<comment type="caution">
    <text evidence="2">The sequence shown here is derived from an EMBL/GenBank/DDBJ whole genome shotgun (WGS) entry which is preliminary data.</text>
</comment>
<sequence>MYRLIVYDRITGRELDFNDIDSTTLSSWWTSGTGRYALSPSAAFQRSSTVSISSSTTTRIRAADRQREQERSANGTRLYRRPAVAKPGQQVTRGELANCCPSNSVYKYEPSNGRPDGAVNSPKPQLPKPMASQAAGNAYTVAATWAKMVQPRRLGAASSCVALVGAQFKGLSPNEWDLYSIRCTQSEWLSKANPTQATTTPPVRLPSGRQSLRRAPVAKRRYKSEHSYQRPVSMALLKLPWVCKRRPATNFSDRRGLYKYKASRHAQRLQA</sequence>
<gene>
    <name evidence="2" type="ORF">PtrM4_154660</name>
</gene>
<reference evidence="2 3" key="1">
    <citation type="journal article" date="2018" name="BMC Genomics">
        <title>Comparative genomics of the wheat fungal pathogen Pyrenophora tritici-repentis reveals chromosomal variations and genome plasticity.</title>
        <authorList>
            <person name="Moolhuijzen P."/>
            <person name="See P.T."/>
            <person name="Hane J.K."/>
            <person name="Shi G."/>
            <person name="Liu Z."/>
            <person name="Oliver R.P."/>
            <person name="Moffat C.S."/>
        </authorList>
    </citation>
    <scope>NUCLEOTIDE SEQUENCE [LARGE SCALE GENOMIC DNA]</scope>
    <source>
        <strain evidence="2">M4</strain>
    </source>
</reference>